<protein>
    <recommendedName>
        <fullName evidence="2">Microbial-type PARG catalytic domain-containing protein</fullName>
    </recommendedName>
</protein>
<dbReference type="Proteomes" id="UP000076449">
    <property type="component" value="Chromosome III"/>
</dbReference>
<gene>
    <name evidence="3" type="ORF">EN45_100190</name>
</gene>
<dbReference type="SUPFAM" id="SSF52949">
    <property type="entry name" value="Macro domain-like"/>
    <property type="match status" value="1"/>
</dbReference>
<dbReference type="Gene3D" id="3.40.220.10">
    <property type="entry name" value="Leucine Aminopeptidase, subunit E, domain 1"/>
    <property type="match status" value="1"/>
</dbReference>
<proteinExistence type="predicted"/>
<name>A0A167RCJ4_PENCH</name>
<evidence type="ECO:0000259" key="2">
    <source>
        <dbReference type="Pfam" id="PF10021"/>
    </source>
</evidence>
<dbReference type="PANTHER" id="PTHR35596">
    <property type="entry name" value="DUF2263 DOMAIN-CONTAINING PROTEIN"/>
    <property type="match status" value="1"/>
</dbReference>
<accession>A0A167RCJ4</accession>
<dbReference type="InterPro" id="IPR019261">
    <property type="entry name" value="PARG_cat_microbial"/>
</dbReference>
<dbReference type="EMBL" id="CM002800">
    <property type="protein sequence ID" value="KZN85823.1"/>
    <property type="molecule type" value="Genomic_DNA"/>
</dbReference>
<dbReference type="InterPro" id="IPR043472">
    <property type="entry name" value="Macro_dom-like"/>
</dbReference>
<evidence type="ECO:0000313" key="3">
    <source>
        <dbReference type="EMBL" id="KZN85823.1"/>
    </source>
</evidence>
<feature type="compositionally biased region" description="Polar residues" evidence="1">
    <location>
        <begin position="8"/>
        <end position="41"/>
    </location>
</feature>
<dbReference type="Pfam" id="PF10021">
    <property type="entry name" value="PARG_cat_microb"/>
    <property type="match status" value="1"/>
</dbReference>
<feature type="domain" description="Microbial-type PARG catalytic" evidence="2">
    <location>
        <begin position="124"/>
        <end position="219"/>
    </location>
</feature>
<evidence type="ECO:0000256" key="1">
    <source>
        <dbReference type="SAM" id="MobiDB-lite"/>
    </source>
</evidence>
<dbReference type="NCBIfam" id="TIGR02452">
    <property type="entry name" value="TIGR02452 family protein"/>
    <property type="match status" value="1"/>
</dbReference>
<feature type="region of interest" description="Disordered" evidence="1">
    <location>
        <begin position="1"/>
        <end position="41"/>
    </location>
</feature>
<reference evidence="3" key="1">
    <citation type="journal article" date="2014" name="Genome Announc.">
        <title>Complete sequencing and chromosome-scale genome assembly of the industrial progenitor strain P2niaD18 from the penicillin producer Penicillium chrysogenum.</title>
        <authorList>
            <person name="Specht T."/>
            <person name="Dahlmann T.A."/>
            <person name="Zadra I."/>
            <person name="Kurnsteiner H."/>
            <person name="Kuck U."/>
        </authorList>
    </citation>
    <scope>NUCLEOTIDE SEQUENCE [LARGE SCALE GENOMIC DNA]</scope>
    <source>
        <strain evidence="3">P2niaD18</strain>
    </source>
</reference>
<organism evidence="3">
    <name type="scientific">Penicillium chrysogenum</name>
    <name type="common">Penicillium notatum</name>
    <dbReference type="NCBI Taxonomy" id="5076"/>
    <lineage>
        <taxon>Eukaryota</taxon>
        <taxon>Fungi</taxon>
        <taxon>Dikarya</taxon>
        <taxon>Ascomycota</taxon>
        <taxon>Pezizomycotina</taxon>
        <taxon>Eurotiomycetes</taxon>
        <taxon>Eurotiomycetidae</taxon>
        <taxon>Eurotiales</taxon>
        <taxon>Aspergillaceae</taxon>
        <taxon>Penicillium</taxon>
        <taxon>Penicillium chrysogenum species complex</taxon>
    </lineage>
</organism>
<dbReference type="PhylomeDB" id="A0A167RCJ4"/>
<dbReference type="AlphaFoldDB" id="A0A167RCJ4"/>
<dbReference type="PANTHER" id="PTHR35596:SF1">
    <property type="entry name" value="MICROBIAL-TYPE PARG CATALYTIC DOMAIN-CONTAINING PROTEIN"/>
    <property type="match status" value="1"/>
</dbReference>
<sequence length="353" mass="38844">MQKRKLSGQPSESGSAKSGNSIGSHTANQSPAKTVTNHSSSGITDVMSTIYETFMSGSTQTTGLDDEPTDPGMAKKRRIAGTMGHVIETTMKATVEILARTEFQGTRFGYIASKWTAPALNSNSVEFPNLSTVVRVVEGDTYDWALQMRDAGSKNDNMPVCVLNFANAYTPGGGWLGGAQAQEEQLCYRSTLIDTLHNRFYPMGDLECLYSPNVIVFRNSVDSGYNLMSVDDKLHQNPTVSVISMAARSKPGVVKEADRLTYKDKAQKYLMIAKMQLILRTAAHNNHRRLILGAIGCGAFLHPAQEVADCWYEVLMNPEFKGWFEMIYFVIMDSPAVNNLQVFSETLDGLHIA</sequence>
<dbReference type="InterPro" id="IPR012664">
    <property type="entry name" value="CHP02452"/>
</dbReference>